<dbReference type="PIRSF" id="PIRSF000887">
    <property type="entry name" value="Pesterase_MJ0037"/>
    <property type="match status" value="1"/>
</dbReference>
<reference evidence="3" key="1">
    <citation type="journal article" date="2019" name="Int. J. Syst. Evol. Microbiol.">
        <title>The Global Catalogue of Microorganisms (GCM) 10K type strain sequencing project: providing services to taxonomists for standard genome sequencing and annotation.</title>
        <authorList>
            <consortium name="The Broad Institute Genomics Platform"/>
            <consortium name="The Broad Institute Genome Sequencing Center for Infectious Disease"/>
            <person name="Wu L."/>
            <person name="Ma J."/>
        </authorList>
    </citation>
    <scope>NUCLEOTIDE SEQUENCE [LARGE SCALE GENOMIC DNA]</scope>
    <source>
        <strain evidence="3">KCTC 23299</strain>
    </source>
</reference>
<dbReference type="GO" id="GO:0016874">
    <property type="term" value="F:ligase activity"/>
    <property type="evidence" value="ECO:0007669"/>
    <property type="project" value="UniProtKB-KW"/>
</dbReference>
<dbReference type="EMBL" id="JBHUOZ010000003">
    <property type="protein sequence ID" value="MFD2921358.1"/>
    <property type="molecule type" value="Genomic_DNA"/>
</dbReference>
<keyword evidence="2" id="KW-0378">Hydrolase</keyword>
<dbReference type="PANTHER" id="PTHR39323">
    <property type="entry name" value="BLR1149 PROTEIN"/>
    <property type="match status" value="1"/>
</dbReference>
<evidence type="ECO:0000313" key="3">
    <source>
        <dbReference type="Proteomes" id="UP001597511"/>
    </source>
</evidence>
<evidence type="ECO:0000313" key="2">
    <source>
        <dbReference type="EMBL" id="MFD2921358.1"/>
    </source>
</evidence>
<dbReference type="EC" id="3.1.-.-" evidence="2"/>
<proteinExistence type="predicted"/>
<dbReference type="RefSeq" id="WP_386101502.1">
    <property type="nucleotide sequence ID" value="NZ_JBHUOZ010000003.1"/>
</dbReference>
<dbReference type="Proteomes" id="UP001597511">
    <property type="component" value="Unassembled WGS sequence"/>
</dbReference>
<dbReference type="InterPro" id="IPR029052">
    <property type="entry name" value="Metallo-depent_PP-like"/>
</dbReference>
<sequence length="214" mass="24136">MTIIEQSIAFGRETFILTNQRAVFWPAQRALLLSDLHLGKAAHFRKNGIALPTQVTVQDLQRLKALIDHYEPAQVIVVGDLLHAGANTELRLLKELIHPYTTTRFILIKGNHDRFPDYALQDMGIHPVHPALHIEGIELVHQASADNGLYITGHIHPGVSLQFPDKRRLNLPCYVVTPNQLILPAFSLFTGLDTRSVDKAVYYAFYEEGIFKIV</sequence>
<keyword evidence="3" id="KW-1185">Reference proteome</keyword>
<dbReference type="InterPro" id="IPR026336">
    <property type="entry name" value="PdeM-like"/>
</dbReference>
<accession>A0ABW6A7S5</accession>
<dbReference type="GO" id="GO:0004519">
    <property type="term" value="F:endonuclease activity"/>
    <property type="evidence" value="ECO:0007669"/>
    <property type="project" value="UniProtKB-KW"/>
</dbReference>
<dbReference type="InterPro" id="IPR024173">
    <property type="entry name" value="Pesterase_MJ0037-like"/>
</dbReference>
<comment type="caution">
    <text evidence="2">The sequence shown here is derived from an EMBL/GenBank/DDBJ whole genome shotgun (WGS) entry which is preliminary data.</text>
</comment>
<protein>
    <submittedName>
        <fullName evidence="2">Ligase-associated DNA damage response endonuclease PdeM</fullName>
        <ecNumber evidence="2">3.1.-.-</ecNumber>
    </submittedName>
</protein>
<feature type="domain" description="Calcineurin-like phosphoesterase" evidence="1">
    <location>
        <begin position="30"/>
        <end position="128"/>
    </location>
</feature>
<dbReference type="Pfam" id="PF00149">
    <property type="entry name" value="Metallophos"/>
    <property type="match status" value="1"/>
</dbReference>
<gene>
    <name evidence="2" type="primary">pdeM</name>
    <name evidence="2" type="ORF">ACFS6H_16645</name>
</gene>
<organism evidence="2 3">
    <name type="scientific">Terrimonas rubra</name>
    <dbReference type="NCBI Taxonomy" id="1035890"/>
    <lineage>
        <taxon>Bacteria</taxon>
        <taxon>Pseudomonadati</taxon>
        <taxon>Bacteroidota</taxon>
        <taxon>Chitinophagia</taxon>
        <taxon>Chitinophagales</taxon>
        <taxon>Chitinophagaceae</taxon>
        <taxon>Terrimonas</taxon>
    </lineage>
</organism>
<dbReference type="SUPFAM" id="SSF56300">
    <property type="entry name" value="Metallo-dependent phosphatases"/>
    <property type="match status" value="1"/>
</dbReference>
<keyword evidence="2" id="KW-0436">Ligase</keyword>
<keyword evidence="2" id="KW-0255">Endonuclease</keyword>
<dbReference type="Gene3D" id="3.60.21.10">
    <property type="match status" value="1"/>
</dbReference>
<name>A0ABW6A7S5_9BACT</name>
<dbReference type="PANTHER" id="PTHR39323:SF1">
    <property type="entry name" value="BLR1149 PROTEIN"/>
    <property type="match status" value="1"/>
</dbReference>
<evidence type="ECO:0000259" key="1">
    <source>
        <dbReference type="Pfam" id="PF00149"/>
    </source>
</evidence>
<dbReference type="NCBIfam" id="TIGR04123">
    <property type="entry name" value="P_estr_lig_assc"/>
    <property type="match status" value="1"/>
</dbReference>
<keyword evidence="2" id="KW-0540">Nuclease</keyword>
<dbReference type="InterPro" id="IPR004843">
    <property type="entry name" value="Calcineurin-like_PHP"/>
</dbReference>
<dbReference type="GO" id="GO:0016787">
    <property type="term" value="F:hydrolase activity"/>
    <property type="evidence" value="ECO:0007669"/>
    <property type="project" value="UniProtKB-KW"/>
</dbReference>